<gene>
    <name evidence="1" type="ORF">LR394_17790</name>
</gene>
<evidence type="ECO:0008006" key="3">
    <source>
        <dbReference type="Google" id="ProtNLM"/>
    </source>
</evidence>
<dbReference type="Gene3D" id="2.50.20.20">
    <property type="match status" value="1"/>
</dbReference>
<dbReference type="AlphaFoldDB" id="A0A9X1SUS3"/>
<organism evidence="1 2">
    <name type="scientific">Kineosporia babensis</name>
    <dbReference type="NCBI Taxonomy" id="499548"/>
    <lineage>
        <taxon>Bacteria</taxon>
        <taxon>Bacillati</taxon>
        <taxon>Actinomycetota</taxon>
        <taxon>Actinomycetes</taxon>
        <taxon>Kineosporiales</taxon>
        <taxon>Kineosporiaceae</taxon>
        <taxon>Kineosporia</taxon>
    </lineage>
</organism>
<proteinExistence type="predicted"/>
<name>A0A9X1SUS3_9ACTN</name>
<dbReference type="Proteomes" id="UP001138997">
    <property type="component" value="Unassembled WGS sequence"/>
</dbReference>
<keyword evidence="2" id="KW-1185">Reference proteome</keyword>
<dbReference type="EMBL" id="JAJOMB010000009">
    <property type="protein sequence ID" value="MCD5312761.1"/>
    <property type="molecule type" value="Genomic_DNA"/>
</dbReference>
<protein>
    <recommendedName>
        <fullName evidence="3">Lipoprotein</fullName>
    </recommendedName>
</protein>
<comment type="caution">
    <text evidence="1">The sequence shown here is derived from an EMBL/GenBank/DDBJ whole genome shotgun (WGS) entry which is preliminary data.</text>
</comment>
<reference evidence="1" key="1">
    <citation type="submission" date="2021-11" db="EMBL/GenBank/DDBJ databases">
        <title>Streptomyces corallinus and Kineosporia corallina sp. nov., two new coral-derived marine actinobacteria.</title>
        <authorList>
            <person name="Buangrab K."/>
            <person name="Sutthacheep M."/>
            <person name="Yeemin T."/>
            <person name="Harunari E."/>
            <person name="Igarashi Y."/>
            <person name="Sripreechasak P."/>
            <person name="Kanchanasin P."/>
            <person name="Tanasupawat S."/>
            <person name="Phongsopitanun W."/>
        </authorList>
    </citation>
    <scope>NUCLEOTIDE SEQUENCE</scope>
    <source>
        <strain evidence="1">JCM 31032</strain>
    </source>
</reference>
<evidence type="ECO:0000313" key="2">
    <source>
        <dbReference type="Proteomes" id="UP001138997"/>
    </source>
</evidence>
<evidence type="ECO:0000313" key="1">
    <source>
        <dbReference type="EMBL" id="MCD5312761.1"/>
    </source>
</evidence>
<dbReference type="RefSeq" id="WP_231443314.1">
    <property type="nucleotide sequence ID" value="NZ_JAJOMB010000009.1"/>
</dbReference>
<sequence>MSTALPVRSLAVALAAAVVLTGCSLLEDEPAGGDSPPAQIKDDAVAGEKAPYADMEPAEILQLAEDTTAKTKTVKAKATYVDGGEKFTYQLQISRKGRIKGTVHDKETGTMKIIGVGKTGYMQFSKKDLVEMAEGDQGFLDAMQGRWLSYEKGSDKDLDAMFDILEIDALLEDIVGVHSSQSNLQQVEGKTFQGRETIGIKRAKAKGVAYVAADGSGELVAYTGPGASVVLTDFNQKLKIQPPKNVLSMEDLAAGKW</sequence>
<accession>A0A9X1SUS3</accession>